<keyword evidence="2" id="KW-1185">Reference proteome</keyword>
<comment type="caution">
    <text evidence="1">The sequence shown here is derived from an EMBL/GenBank/DDBJ whole genome shotgun (WGS) entry which is preliminary data.</text>
</comment>
<proteinExistence type="predicted"/>
<dbReference type="EMBL" id="MU253750">
    <property type="protein sequence ID" value="KAG9248391.1"/>
    <property type="molecule type" value="Genomic_DNA"/>
</dbReference>
<accession>A0A9P7ZAU2</accession>
<dbReference type="AlphaFoldDB" id="A0A9P7ZAU2"/>
<name>A0A9P7ZAU2_9HELO</name>
<dbReference type="OrthoDB" id="5959761at2759"/>
<dbReference type="Proteomes" id="UP000887226">
    <property type="component" value="Unassembled WGS sequence"/>
</dbReference>
<evidence type="ECO:0000313" key="2">
    <source>
        <dbReference type="Proteomes" id="UP000887226"/>
    </source>
</evidence>
<protein>
    <submittedName>
        <fullName evidence="1">Uncharacterized protein</fullName>
    </submittedName>
</protein>
<organism evidence="1 2">
    <name type="scientific">Calycina marina</name>
    <dbReference type="NCBI Taxonomy" id="1763456"/>
    <lineage>
        <taxon>Eukaryota</taxon>
        <taxon>Fungi</taxon>
        <taxon>Dikarya</taxon>
        <taxon>Ascomycota</taxon>
        <taxon>Pezizomycotina</taxon>
        <taxon>Leotiomycetes</taxon>
        <taxon>Helotiales</taxon>
        <taxon>Pezizellaceae</taxon>
        <taxon>Calycina</taxon>
    </lineage>
</organism>
<sequence length="197" mass="21227">MLKNARKNKATYYFYNNLSNGDGTAEPQMDFGKPYNTIPLDSGEEKYVKLDTRFKGRIQRGNALGGTWAELQTQASNGGAHGDISLEQGCDGPATISSTCTDGKDCDTPVIGGFDWNVFVDANGKAAGDDVLWPAASVDGRKVLDTTMGNWDRTSPNQNTIRWLQGVLSQKYAYIEGGTGTDDIASANGCLAVTFYD</sequence>
<gene>
    <name evidence="1" type="ORF">BJ878DRAFT_412919</name>
</gene>
<evidence type="ECO:0000313" key="1">
    <source>
        <dbReference type="EMBL" id="KAG9248391.1"/>
    </source>
</evidence>
<reference evidence="1" key="1">
    <citation type="journal article" date="2021" name="IMA Fungus">
        <title>Genomic characterization of three marine fungi, including Emericellopsis atlantica sp. nov. with signatures of a generalist lifestyle and marine biomass degradation.</title>
        <authorList>
            <person name="Hagestad O.C."/>
            <person name="Hou L."/>
            <person name="Andersen J.H."/>
            <person name="Hansen E.H."/>
            <person name="Altermark B."/>
            <person name="Li C."/>
            <person name="Kuhnert E."/>
            <person name="Cox R.J."/>
            <person name="Crous P.W."/>
            <person name="Spatafora J.W."/>
            <person name="Lail K."/>
            <person name="Amirebrahimi M."/>
            <person name="Lipzen A."/>
            <person name="Pangilinan J."/>
            <person name="Andreopoulos W."/>
            <person name="Hayes R.D."/>
            <person name="Ng V."/>
            <person name="Grigoriev I.V."/>
            <person name="Jackson S.A."/>
            <person name="Sutton T.D.S."/>
            <person name="Dobson A.D.W."/>
            <person name="Rama T."/>
        </authorList>
    </citation>
    <scope>NUCLEOTIDE SEQUENCE</scope>
    <source>
        <strain evidence="1">TRa3180A</strain>
    </source>
</reference>